<sequence>MEKSRANGIHAKEVEKSTANGIHAKEMKSKANGIHANNTDVDSRTDHTRWRLKDDRGAQTWHYLDSDDELEKWPQSIADKYHLGLPTNLPDLPPAKTPLECARNGLTFFEQLQLPSGHWACEYGGPMFLLPGVVIAWYVTGTPIPDAYRREIRNYLYARQNKHDGGWGLHIEGHSSVFGCAMNYVTLRICGASAEDPRMVKARGTLHKLGGAASGPHWTKWWLSVLGVAEWEIVNPVPPELWLLPDWAPIAPWRWWVHIRYVYLPMSLAWSRRWSMPPNDFTRELRAELYTQPYESINWAGHRNSIAKEDNYQPKHWILNTLNWLLVMIWIPFLRTDWLVQRAENWVWTLIKGEDENSDYADLAPVNGAMNLVACHIVDGPDAYSVRRHRERIWEYLWMKDEGVLCNGTNGVQSWDTAFLIQAAVECGFATDPRWKPCLTKALGFMEDQQMRENATGADQPYRQKRKGAWGFSTKLQGYTVSDCTSEGAKAVMMLQSAPGYPKLISDARLRDAIDIILTMQNPSGGCASYEPTRGSLYLEYLSAAEVFGNIMIEYDYPECTTACVIALSHFRSLYPSYRAAEITAFVARAVQYIRRAQRPDGSWYGSWGICFTYAGMFALESLKSVGEVYSNSARVQRACRFFTDRQFADGGWGESYKSCEDQVWTPHPDGSQVVQTAWVVIALLEAGFPDQEPLRRAVRLLVRRQRANGEWAQEGIEGVFNKSCMISYPNYKFIFPIKALGMYAARYGDDAVV</sequence>
<dbReference type="GO" id="GO:0006696">
    <property type="term" value="P:ergosterol biosynthetic process"/>
    <property type="evidence" value="ECO:0007669"/>
    <property type="project" value="TreeGrafter"/>
</dbReference>
<dbReference type="FunFam" id="1.50.10.20:FF:000003">
    <property type="entry name" value="Terpene cyclase/mutase family member"/>
    <property type="match status" value="1"/>
</dbReference>
<reference evidence="11" key="1">
    <citation type="journal article" date="2020" name="Stud. Mycol.">
        <title>101 Dothideomycetes genomes: a test case for predicting lifestyles and emergence of pathogens.</title>
        <authorList>
            <person name="Haridas S."/>
            <person name="Albert R."/>
            <person name="Binder M."/>
            <person name="Bloem J."/>
            <person name="Labutti K."/>
            <person name="Salamov A."/>
            <person name="Andreopoulos B."/>
            <person name="Baker S."/>
            <person name="Barry K."/>
            <person name="Bills G."/>
            <person name="Bluhm B."/>
            <person name="Cannon C."/>
            <person name="Castanera R."/>
            <person name="Culley D."/>
            <person name="Daum C."/>
            <person name="Ezra D."/>
            <person name="Gonzalez J."/>
            <person name="Henrissat B."/>
            <person name="Kuo A."/>
            <person name="Liang C."/>
            <person name="Lipzen A."/>
            <person name="Lutzoni F."/>
            <person name="Magnuson J."/>
            <person name="Mondo S."/>
            <person name="Nolan M."/>
            <person name="Ohm R."/>
            <person name="Pangilinan J."/>
            <person name="Park H.-J."/>
            <person name="Ramirez L."/>
            <person name="Alfaro M."/>
            <person name="Sun H."/>
            <person name="Tritt A."/>
            <person name="Yoshinaga Y."/>
            <person name="Zwiers L.-H."/>
            <person name="Turgeon B."/>
            <person name="Goodwin S."/>
            <person name="Spatafora J."/>
            <person name="Crous P."/>
            <person name="Grigoriev I."/>
        </authorList>
    </citation>
    <scope>NUCLEOTIDE SEQUENCE</scope>
    <source>
        <strain evidence="11">CBS 121739</strain>
    </source>
</reference>
<gene>
    <name evidence="11" type="ORF">EJ05DRAFT_479312</name>
</gene>
<keyword evidence="5" id="KW-0443">Lipid metabolism</keyword>
<dbReference type="GeneID" id="54485703"/>
<accession>A0A6A6W009</accession>
<feature type="compositionally biased region" description="Basic and acidic residues" evidence="8">
    <location>
        <begin position="1"/>
        <end position="16"/>
    </location>
</feature>
<keyword evidence="6 7" id="KW-0413">Isomerase</keyword>
<dbReference type="GO" id="GO:0016104">
    <property type="term" value="P:triterpenoid biosynthetic process"/>
    <property type="evidence" value="ECO:0007669"/>
    <property type="project" value="InterPro"/>
</dbReference>
<organism evidence="11 12">
    <name type="scientific">Pseudovirgaria hyperparasitica</name>
    <dbReference type="NCBI Taxonomy" id="470096"/>
    <lineage>
        <taxon>Eukaryota</taxon>
        <taxon>Fungi</taxon>
        <taxon>Dikarya</taxon>
        <taxon>Ascomycota</taxon>
        <taxon>Pezizomycotina</taxon>
        <taxon>Dothideomycetes</taxon>
        <taxon>Dothideomycetes incertae sedis</taxon>
        <taxon>Acrospermales</taxon>
        <taxon>Acrospermaceae</taxon>
        <taxon>Pseudovirgaria</taxon>
    </lineage>
</organism>
<dbReference type="OrthoDB" id="21502at2759"/>
<keyword evidence="3" id="KW-0677">Repeat</keyword>
<dbReference type="Gene3D" id="6.20.120.20">
    <property type="match status" value="1"/>
</dbReference>
<dbReference type="RefSeq" id="XP_033597358.1">
    <property type="nucleotide sequence ID" value="XM_033744649.1"/>
</dbReference>
<feature type="region of interest" description="Disordered" evidence="8">
    <location>
        <begin position="1"/>
        <end position="45"/>
    </location>
</feature>
<dbReference type="EC" id="5.4.99.-" evidence="7"/>
<evidence type="ECO:0000256" key="5">
    <source>
        <dbReference type="ARBA" id="ARBA00023098"/>
    </source>
</evidence>
<evidence type="ECO:0000256" key="1">
    <source>
        <dbReference type="ARBA" id="ARBA00009755"/>
    </source>
</evidence>
<dbReference type="InterPro" id="IPR032697">
    <property type="entry name" value="SQ_cyclase_N"/>
</dbReference>
<dbReference type="InterPro" id="IPR008930">
    <property type="entry name" value="Terpenoid_cyclase/PrenylTrfase"/>
</dbReference>
<evidence type="ECO:0000313" key="11">
    <source>
        <dbReference type="EMBL" id="KAF2754907.1"/>
    </source>
</evidence>
<evidence type="ECO:0000256" key="8">
    <source>
        <dbReference type="SAM" id="MobiDB-lite"/>
    </source>
</evidence>
<keyword evidence="4" id="KW-0752">Steroid biosynthesis</keyword>
<evidence type="ECO:0000256" key="4">
    <source>
        <dbReference type="ARBA" id="ARBA00022955"/>
    </source>
</evidence>
<protein>
    <recommendedName>
        <fullName evidence="7">Terpene cyclase/mutase family member</fullName>
        <ecNumber evidence="7">5.4.99.-</ecNumber>
    </recommendedName>
</protein>
<comment type="similarity">
    <text evidence="1 7">Belongs to the terpene cyclase/mutase family.</text>
</comment>
<dbReference type="PANTHER" id="PTHR11764">
    <property type="entry name" value="TERPENE CYCLASE/MUTASE FAMILY MEMBER"/>
    <property type="match status" value="1"/>
</dbReference>
<dbReference type="InterPro" id="IPR018333">
    <property type="entry name" value="Squalene_cyclase"/>
</dbReference>
<dbReference type="Proteomes" id="UP000799437">
    <property type="component" value="Unassembled WGS sequence"/>
</dbReference>
<dbReference type="NCBIfam" id="TIGR01787">
    <property type="entry name" value="squalene_cyclas"/>
    <property type="match status" value="1"/>
</dbReference>
<keyword evidence="12" id="KW-1185">Reference proteome</keyword>
<proteinExistence type="inferred from homology"/>
<dbReference type="Pfam" id="PF13249">
    <property type="entry name" value="SQHop_cyclase_N"/>
    <property type="match status" value="1"/>
</dbReference>
<dbReference type="Gene3D" id="1.50.10.20">
    <property type="match status" value="2"/>
</dbReference>
<evidence type="ECO:0000313" key="12">
    <source>
        <dbReference type="Proteomes" id="UP000799437"/>
    </source>
</evidence>
<dbReference type="GO" id="GO:0000250">
    <property type="term" value="F:lanosterol synthase activity"/>
    <property type="evidence" value="ECO:0007669"/>
    <property type="project" value="TreeGrafter"/>
</dbReference>
<dbReference type="InterPro" id="IPR002365">
    <property type="entry name" value="Terpene_synthase_CS"/>
</dbReference>
<evidence type="ECO:0000259" key="9">
    <source>
        <dbReference type="Pfam" id="PF13243"/>
    </source>
</evidence>
<name>A0A6A6W009_9PEZI</name>
<evidence type="ECO:0000256" key="6">
    <source>
        <dbReference type="ARBA" id="ARBA00023235"/>
    </source>
</evidence>
<dbReference type="SUPFAM" id="SSF48239">
    <property type="entry name" value="Terpenoid cyclases/Protein prenyltransferases"/>
    <property type="match status" value="2"/>
</dbReference>
<dbReference type="AlphaFoldDB" id="A0A6A6W009"/>
<feature type="domain" description="Squalene cyclase N-terminal" evidence="10">
    <location>
        <begin position="111"/>
        <end position="356"/>
    </location>
</feature>
<evidence type="ECO:0000256" key="3">
    <source>
        <dbReference type="ARBA" id="ARBA00022737"/>
    </source>
</evidence>
<dbReference type="InterPro" id="IPR032696">
    <property type="entry name" value="SQ_cyclase_C"/>
</dbReference>
<dbReference type="CDD" id="cd02892">
    <property type="entry name" value="SQCY_1"/>
    <property type="match status" value="1"/>
</dbReference>
<dbReference type="GO" id="GO:0005811">
    <property type="term" value="C:lipid droplet"/>
    <property type="evidence" value="ECO:0007669"/>
    <property type="project" value="InterPro"/>
</dbReference>
<dbReference type="SFLD" id="SFLDG01016">
    <property type="entry name" value="Prenyltransferase_Like_2"/>
    <property type="match status" value="1"/>
</dbReference>
<evidence type="ECO:0000256" key="2">
    <source>
        <dbReference type="ARBA" id="ARBA00022516"/>
    </source>
</evidence>
<feature type="domain" description="Squalene cyclase C-terminal" evidence="9">
    <location>
        <begin position="415"/>
        <end position="745"/>
    </location>
</feature>
<dbReference type="Pfam" id="PF13243">
    <property type="entry name" value="SQHop_cyclase_C"/>
    <property type="match status" value="1"/>
</dbReference>
<dbReference type="EMBL" id="ML996579">
    <property type="protein sequence ID" value="KAF2754907.1"/>
    <property type="molecule type" value="Genomic_DNA"/>
</dbReference>
<keyword evidence="2" id="KW-0444">Lipid biosynthesis</keyword>
<evidence type="ECO:0000256" key="7">
    <source>
        <dbReference type="RuleBase" id="RU362003"/>
    </source>
</evidence>
<dbReference type="PROSITE" id="PS01074">
    <property type="entry name" value="TERPENE_SYNTHASES"/>
    <property type="match status" value="1"/>
</dbReference>
<dbReference type="PANTHER" id="PTHR11764:SF20">
    <property type="entry name" value="LANOSTEROL SYNTHASE"/>
    <property type="match status" value="1"/>
</dbReference>
<evidence type="ECO:0000259" key="10">
    <source>
        <dbReference type="Pfam" id="PF13249"/>
    </source>
</evidence>